<evidence type="ECO:0000256" key="2">
    <source>
        <dbReference type="SAM" id="Phobius"/>
    </source>
</evidence>
<name>A0ABW3W1S9_9ACTN</name>
<evidence type="ECO:0000313" key="3">
    <source>
        <dbReference type="EMBL" id="MFD1249273.1"/>
    </source>
</evidence>
<evidence type="ECO:0000256" key="1">
    <source>
        <dbReference type="SAM" id="MobiDB-lite"/>
    </source>
</evidence>
<dbReference type="Pfam" id="PF04186">
    <property type="entry name" value="FxsA"/>
    <property type="match status" value="1"/>
</dbReference>
<dbReference type="EMBL" id="JBHTLX010000020">
    <property type="protein sequence ID" value="MFD1249273.1"/>
    <property type="molecule type" value="Genomic_DNA"/>
</dbReference>
<dbReference type="PANTHER" id="PTHR35335:SF1">
    <property type="entry name" value="UPF0716 PROTEIN FXSA"/>
    <property type="match status" value="1"/>
</dbReference>
<keyword evidence="2" id="KW-0812">Transmembrane</keyword>
<comment type="caution">
    <text evidence="3">The sequence shown here is derived from an EMBL/GenBank/DDBJ whole genome shotgun (WGS) entry which is preliminary data.</text>
</comment>
<evidence type="ECO:0000313" key="4">
    <source>
        <dbReference type="Proteomes" id="UP001597229"/>
    </source>
</evidence>
<feature type="region of interest" description="Disordered" evidence="1">
    <location>
        <begin position="133"/>
        <end position="164"/>
    </location>
</feature>
<dbReference type="NCBIfam" id="NF008528">
    <property type="entry name" value="PRK11463.1-2"/>
    <property type="match status" value="1"/>
</dbReference>
<keyword evidence="2" id="KW-0472">Membrane</keyword>
<accession>A0ABW3W1S9</accession>
<dbReference type="Proteomes" id="UP001597229">
    <property type="component" value="Unassembled WGS sequence"/>
</dbReference>
<keyword evidence="2" id="KW-1133">Transmembrane helix</keyword>
<keyword evidence="4" id="KW-1185">Reference proteome</keyword>
<protein>
    <submittedName>
        <fullName evidence="3">FxsA family protein</fullName>
    </submittedName>
</protein>
<dbReference type="PANTHER" id="PTHR35335">
    <property type="entry name" value="UPF0716 PROTEIN FXSA"/>
    <property type="match status" value="1"/>
</dbReference>
<dbReference type="RefSeq" id="WP_367921722.1">
    <property type="nucleotide sequence ID" value="NZ_BAABAC010000049.1"/>
</dbReference>
<gene>
    <name evidence="3" type="ORF">ACFQ3F_15855</name>
</gene>
<organism evidence="3 4">
    <name type="scientific">Nocardioides ginsengisoli</name>
    <dbReference type="NCBI Taxonomy" id="363868"/>
    <lineage>
        <taxon>Bacteria</taxon>
        <taxon>Bacillati</taxon>
        <taxon>Actinomycetota</taxon>
        <taxon>Actinomycetes</taxon>
        <taxon>Propionibacteriales</taxon>
        <taxon>Nocardioidaceae</taxon>
        <taxon>Nocardioides</taxon>
    </lineage>
</organism>
<sequence>MTKRGRRTLALVLLAFGLAVVAEIAVLVEVARLIGPGWTFVLVLLGVVLGAAVAKHAGRRAWLALREGLETGRPPSREVGDGALVMLGGVLLAVPGFLTDLVALLLIVPLTRPLFRGLFGAVASRQVARRTAGFPPGFPGRQTPENDTRPGPTVVQGEVIDESD</sequence>
<dbReference type="InterPro" id="IPR007313">
    <property type="entry name" value="FxsA"/>
</dbReference>
<feature type="transmembrane region" description="Helical" evidence="2">
    <location>
        <begin position="38"/>
        <end position="57"/>
    </location>
</feature>
<proteinExistence type="predicted"/>
<feature type="transmembrane region" description="Helical" evidence="2">
    <location>
        <begin position="83"/>
        <end position="108"/>
    </location>
</feature>
<reference evidence="4" key="1">
    <citation type="journal article" date="2019" name="Int. J. Syst. Evol. Microbiol.">
        <title>The Global Catalogue of Microorganisms (GCM) 10K type strain sequencing project: providing services to taxonomists for standard genome sequencing and annotation.</title>
        <authorList>
            <consortium name="The Broad Institute Genomics Platform"/>
            <consortium name="The Broad Institute Genome Sequencing Center for Infectious Disease"/>
            <person name="Wu L."/>
            <person name="Ma J."/>
        </authorList>
    </citation>
    <scope>NUCLEOTIDE SEQUENCE [LARGE SCALE GENOMIC DNA]</scope>
    <source>
        <strain evidence="4">CCUG 52478</strain>
    </source>
</reference>